<feature type="compositionally biased region" description="Polar residues" evidence="2">
    <location>
        <begin position="422"/>
        <end position="432"/>
    </location>
</feature>
<sequence>MSTASMVRLIHLNMQRQKGKMVEQPVMMEIGGGKMTMNSSSSAAINPLPLQAMPPDYRRYPTPLATYEEVVASPALFMLSLEKVHAAMGTKFMIPTVGGKDLDLHRLFVQVTSRGGIAKVLQDRKWRDVFGAFSFPSSATNASFVLRKYYFSLLHHYEQIYFLKSEGWSPSMTDSLHLSSSRGIPRGQVEPAHSSPIQKAAPNRKATTQNESTTSVPEVVAASPATATAGPEVFGVIDGKFDSGYLITVRIGSEEYRGVLYHAISDPPQQSTEPQSNQNYQGTSVGMTDSTAAATGVGRRKRRKKSEMKKRDPAHPKPNRSGYNFFFAEQHARLKPLYPGRDRDISRMIGDSWNKLTDTERITYQEKAVRDKERYRMEMETYKKRLRTGQVSGAVPIHQEPFHLPSSANMDVDQNHEMGGVTPSNSSENVISSNLNSETNTELSIGQPASDGQAMQLLSLRPDLNLMDSGKTVISEDAPNSSGNNEDHPLKEKNGGSEVFCALNSGQENAFGKNQANKELLEVQKNTEVHGNQDKACSGDASVVQNFTKGL</sequence>
<feature type="compositionally biased region" description="Basic residues" evidence="2">
    <location>
        <begin position="298"/>
        <end position="308"/>
    </location>
</feature>
<dbReference type="Pfam" id="PF01388">
    <property type="entry name" value="ARID"/>
    <property type="match status" value="1"/>
</dbReference>
<keyword evidence="1" id="KW-0539">Nucleus</keyword>
<dbReference type="CDD" id="cd22009">
    <property type="entry name" value="HMG-box_AtHMGB9-like"/>
    <property type="match status" value="1"/>
</dbReference>
<accession>A0AAV1EDT5</accession>
<feature type="DNA-binding region" description="HMG box" evidence="1">
    <location>
        <begin position="316"/>
        <end position="383"/>
    </location>
</feature>
<evidence type="ECO:0000313" key="5">
    <source>
        <dbReference type="EMBL" id="CAI9117736.1"/>
    </source>
</evidence>
<dbReference type="InterPro" id="IPR036910">
    <property type="entry name" value="HMG_box_dom_sf"/>
</dbReference>
<reference evidence="5" key="1">
    <citation type="submission" date="2023-03" db="EMBL/GenBank/DDBJ databases">
        <authorList>
            <person name="Julca I."/>
        </authorList>
    </citation>
    <scope>NUCLEOTIDE SEQUENCE</scope>
</reference>
<feature type="compositionally biased region" description="Polar residues" evidence="2">
    <location>
        <begin position="267"/>
        <end position="293"/>
    </location>
</feature>
<evidence type="ECO:0000313" key="6">
    <source>
        <dbReference type="Proteomes" id="UP001161247"/>
    </source>
</evidence>
<dbReference type="SMART" id="SM00501">
    <property type="entry name" value="BRIGHT"/>
    <property type="match status" value="1"/>
</dbReference>
<feature type="region of interest" description="Disordered" evidence="2">
    <location>
        <begin position="265"/>
        <end position="323"/>
    </location>
</feature>
<dbReference type="SUPFAM" id="SSF46774">
    <property type="entry name" value="ARID-like"/>
    <property type="match status" value="1"/>
</dbReference>
<dbReference type="InterPro" id="IPR036431">
    <property type="entry name" value="ARID_dom_sf"/>
</dbReference>
<feature type="region of interest" description="Disordered" evidence="2">
    <location>
        <begin position="473"/>
        <end position="493"/>
    </location>
</feature>
<dbReference type="Pfam" id="PF00505">
    <property type="entry name" value="HMG_box"/>
    <property type="match status" value="1"/>
</dbReference>
<gene>
    <name evidence="5" type="ORF">OLC1_LOCUS23753</name>
</gene>
<dbReference type="GO" id="GO:0005634">
    <property type="term" value="C:nucleus"/>
    <property type="evidence" value="ECO:0007669"/>
    <property type="project" value="UniProtKB-UniRule"/>
</dbReference>
<protein>
    <submittedName>
        <fullName evidence="5">OLC1v1019202C3</fullName>
    </submittedName>
</protein>
<dbReference type="PANTHER" id="PTHR46691:SF3">
    <property type="entry name" value="HIGH MOBILITY GROUP B PROTEIN 15"/>
    <property type="match status" value="1"/>
</dbReference>
<keyword evidence="1" id="KW-0238">DNA-binding</keyword>
<feature type="compositionally biased region" description="Polar residues" evidence="2">
    <location>
        <begin position="205"/>
        <end position="216"/>
    </location>
</feature>
<dbReference type="InterPro" id="IPR009071">
    <property type="entry name" value="HMG_box_dom"/>
</dbReference>
<name>A0AAV1EDT5_OLDCO</name>
<dbReference type="PROSITE" id="PS50118">
    <property type="entry name" value="HMG_BOX_2"/>
    <property type="match status" value="1"/>
</dbReference>
<feature type="domain" description="HMG box" evidence="3">
    <location>
        <begin position="316"/>
        <end position="383"/>
    </location>
</feature>
<evidence type="ECO:0000256" key="1">
    <source>
        <dbReference type="PROSITE-ProRule" id="PRU00267"/>
    </source>
</evidence>
<evidence type="ECO:0000259" key="4">
    <source>
        <dbReference type="PROSITE" id="PS51011"/>
    </source>
</evidence>
<dbReference type="InterPro" id="IPR045303">
    <property type="entry name" value="ARID_HMGB9-like"/>
</dbReference>
<dbReference type="SMART" id="SM01014">
    <property type="entry name" value="ARID"/>
    <property type="match status" value="1"/>
</dbReference>
<dbReference type="GO" id="GO:0003677">
    <property type="term" value="F:DNA binding"/>
    <property type="evidence" value="ECO:0007669"/>
    <property type="project" value="UniProtKB-UniRule"/>
</dbReference>
<dbReference type="PANTHER" id="PTHR46691">
    <property type="entry name" value="HIGH MOBILITY GROUP B PROTEIN 9"/>
    <property type="match status" value="1"/>
</dbReference>
<evidence type="ECO:0000256" key="2">
    <source>
        <dbReference type="SAM" id="MobiDB-lite"/>
    </source>
</evidence>
<dbReference type="AlphaFoldDB" id="A0AAV1EDT5"/>
<proteinExistence type="predicted"/>
<feature type="domain" description="ARID" evidence="4">
    <location>
        <begin position="71"/>
        <end position="162"/>
    </location>
</feature>
<feature type="region of interest" description="Disordered" evidence="2">
    <location>
        <begin position="407"/>
        <end position="432"/>
    </location>
</feature>
<dbReference type="SMART" id="SM00398">
    <property type="entry name" value="HMG"/>
    <property type="match status" value="1"/>
</dbReference>
<dbReference type="PROSITE" id="PS51011">
    <property type="entry name" value="ARID"/>
    <property type="match status" value="1"/>
</dbReference>
<dbReference type="InterPro" id="IPR001606">
    <property type="entry name" value="ARID_dom"/>
</dbReference>
<evidence type="ECO:0000259" key="3">
    <source>
        <dbReference type="PROSITE" id="PS50118"/>
    </source>
</evidence>
<dbReference type="SUPFAM" id="SSF47095">
    <property type="entry name" value="HMG-box"/>
    <property type="match status" value="1"/>
</dbReference>
<organism evidence="5 6">
    <name type="scientific">Oldenlandia corymbosa var. corymbosa</name>
    <dbReference type="NCBI Taxonomy" id="529605"/>
    <lineage>
        <taxon>Eukaryota</taxon>
        <taxon>Viridiplantae</taxon>
        <taxon>Streptophyta</taxon>
        <taxon>Embryophyta</taxon>
        <taxon>Tracheophyta</taxon>
        <taxon>Spermatophyta</taxon>
        <taxon>Magnoliopsida</taxon>
        <taxon>eudicotyledons</taxon>
        <taxon>Gunneridae</taxon>
        <taxon>Pentapetalae</taxon>
        <taxon>asterids</taxon>
        <taxon>lamiids</taxon>
        <taxon>Gentianales</taxon>
        <taxon>Rubiaceae</taxon>
        <taxon>Rubioideae</taxon>
        <taxon>Spermacoceae</taxon>
        <taxon>Hedyotis-Oldenlandia complex</taxon>
        <taxon>Oldenlandia</taxon>
    </lineage>
</organism>
<dbReference type="Proteomes" id="UP001161247">
    <property type="component" value="Chromosome 9"/>
</dbReference>
<feature type="region of interest" description="Disordered" evidence="2">
    <location>
        <begin position="176"/>
        <end position="218"/>
    </location>
</feature>
<dbReference type="Gene3D" id="1.10.30.10">
    <property type="entry name" value="High mobility group box domain"/>
    <property type="match status" value="1"/>
</dbReference>
<dbReference type="CDD" id="cd16872">
    <property type="entry name" value="ARID_HMGB9-like"/>
    <property type="match status" value="1"/>
</dbReference>
<dbReference type="Gene3D" id="1.10.150.60">
    <property type="entry name" value="ARID DNA-binding domain"/>
    <property type="match status" value="1"/>
</dbReference>
<keyword evidence="6" id="KW-1185">Reference proteome</keyword>
<dbReference type="EMBL" id="OX459126">
    <property type="protein sequence ID" value="CAI9117736.1"/>
    <property type="molecule type" value="Genomic_DNA"/>
</dbReference>
<dbReference type="FunFam" id="1.10.30.10:FF:000055">
    <property type="entry name" value="High mobility group B protein 15"/>
    <property type="match status" value="1"/>
</dbReference>